<dbReference type="Proteomes" id="UP000615755">
    <property type="component" value="Unassembled WGS sequence"/>
</dbReference>
<reference evidence="7 8" key="1">
    <citation type="submission" date="2015-03" db="EMBL/GenBank/DDBJ databases">
        <title>Genome sequence of Pseudoalteromonas aurantia.</title>
        <authorList>
            <person name="Xie B.-B."/>
            <person name="Rong J.-C."/>
            <person name="Qin Q.-L."/>
            <person name="Zhang Y.-Z."/>
        </authorList>
    </citation>
    <scope>NUCLEOTIDE SEQUENCE [LARGE SCALE GENOMIC DNA]</scope>
    <source>
        <strain evidence="7 8">208</strain>
    </source>
</reference>
<evidence type="ECO:0000259" key="5">
    <source>
        <dbReference type="PROSITE" id="PS50111"/>
    </source>
</evidence>
<dbReference type="Pfam" id="PF00015">
    <property type="entry name" value="MCPsignal"/>
    <property type="match status" value="1"/>
</dbReference>
<evidence type="ECO:0000256" key="1">
    <source>
        <dbReference type="ARBA" id="ARBA00004370"/>
    </source>
</evidence>
<evidence type="ECO:0000259" key="6">
    <source>
        <dbReference type="PROSITE" id="PS50906"/>
    </source>
</evidence>
<evidence type="ECO:0000256" key="4">
    <source>
        <dbReference type="SAM" id="Phobius"/>
    </source>
</evidence>
<comment type="subcellular location">
    <subcellularLocation>
        <location evidence="1">Membrane</location>
    </subcellularLocation>
</comment>
<dbReference type="Pfam" id="PF08376">
    <property type="entry name" value="NIT"/>
    <property type="match status" value="1"/>
</dbReference>
<feature type="domain" description="NIT" evidence="6">
    <location>
        <begin position="20"/>
        <end position="265"/>
    </location>
</feature>
<dbReference type="SMART" id="SM00283">
    <property type="entry name" value="MA"/>
    <property type="match status" value="1"/>
</dbReference>
<dbReference type="SUPFAM" id="SSF58104">
    <property type="entry name" value="Methyl-accepting chemotaxis protein (MCP) signaling domain"/>
    <property type="match status" value="1"/>
</dbReference>
<evidence type="ECO:0000256" key="2">
    <source>
        <dbReference type="ARBA" id="ARBA00023224"/>
    </source>
</evidence>
<feature type="domain" description="Methyl-accepting transducer" evidence="5">
    <location>
        <begin position="353"/>
        <end position="589"/>
    </location>
</feature>
<evidence type="ECO:0000313" key="7">
    <source>
        <dbReference type="EMBL" id="MBE0366985.1"/>
    </source>
</evidence>
<dbReference type="CDD" id="cd06225">
    <property type="entry name" value="HAMP"/>
    <property type="match status" value="1"/>
</dbReference>
<dbReference type="PROSITE" id="PS50111">
    <property type="entry name" value="CHEMOTAXIS_TRANSDUC_2"/>
    <property type="match status" value="1"/>
</dbReference>
<protein>
    <recommendedName>
        <fullName evidence="9">Methyl-accepting chemotaxis protein</fullName>
    </recommendedName>
</protein>
<keyword evidence="4" id="KW-1133">Transmembrane helix</keyword>
<accession>A0ABR9E7L0</accession>
<dbReference type="CDD" id="cd11386">
    <property type="entry name" value="MCP_signal"/>
    <property type="match status" value="1"/>
</dbReference>
<evidence type="ECO:0000256" key="3">
    <source>
        <dbReference type="PROSITE-ProRule" id="PRU00284"/>
    </source>
</evidence>
<dbReference type="InterPro" id="IPR013587">
    <property type="entry name" value="Nitrate/nitrite_sensing"/>
</dbReference>
<dbReference type="Gene3D" id="1.10.287.950">
    <property type="entry name" value="Methyl-accepting chemotaxis protein"/>
    <property type="match status" value="1"/>
</dbReference>
<gene>
    <name evidence="7" type="ORF">PAUR_a0269</name>
</gene>
<keyword evidence="4" id="KW-0472">Membrane</keyword>
<comment type="caution">
    <text evidence="7">The sequence shown here is derived from an EMBL/GenBank/DDBJ whole genome shotgun (WGS) entry which is preliminary data.</text>
</comment>
<dbReference type="PANTHER" id="PTHR32089:SF112">
    <property type="entry name" value="LYSOZYME-LIKE PROTEIN-RELATED"/>
    <property type="match status" value="1"/>
</dbReference>
<dbReference type="EMBL" id="AQGV01000011">
    <property type="protein sequence ID" value="MBE0366985.1"/>
    <property type="molecule type" value="Genomic_DNA"/>
</dbReference>
<keyword evidence="2 3" id="KW-0807">Transducer</keyword>
<sequence length="631" mass="69164">MSSQRMNDAYEAEYNAFLSHAVLGVVHESQKERGASAGFIASKGRKFKASLSQQRAATDRVIKELRAKQAKWQLSATMQRELREFLQHFDKLDRVRDKVDSLAIPIPDMLKYYTGINAKGLHIVITASRLSNEHIIAAELFSIYNFSSAKESAGIERAVLANVFSTDKLSYALKAKYIQLRTKQEVYLHEALEASPEVMKGVFEQALSSNENTAVDTYRLKVESKESNFGVDPEQWFKAATTRINVLKEAEEQALTLVDETAKEIYDASVVVLVVEIIIFVLGLLITFALFMAIRMRFRQSQKIASGIEIAIYKKDLAHEIEVTSHDELGKSAENINQLTMQFGSDLIEFGQVATEITGSTEATSAAILQSQDNLMEQQNGIKTIAAASEQMSSNIQMIAHSMNENSEAARVVASESIHGQKIVSDAVIVIQHASDDMAKSAIAVDALNERVGSISSMVEMIRSIAEQTNLLALNAAIEAARAGEQGRGFAVVADEVRSLASRTQKSTEEISSLVSELQASSEEASEVIVKGKENAIQAAERANEIKSALNKIVTQAQQVEKVTESVSMSTQQQSEAIGDVSEHIAVIFNKSAENVTGAEQIVLAAQRISDAAKNMDSLIEQYTVQSVNND</sequence>
<keyword evidence="4" id="KW-0812">Transmembrane</keyword>
<name>A0ABR9E7L0_9GAMM</name>
<dbReference type="PANTHER" id="PTHR32089">
    <property type="entry name" value="METHYL-ACCEPTING CHEMOTAXIS PROTEIN MCPB"/>
    <property type="match status" value="1"/>
</dbReference>
<evidence type="ECO:0000313" key="8">
    <source>
        <dbReference type="Proteomes" id="UP000615755"/>
    </source>
</evidence>
<dbReference type="PROSITE" id="PS50906">
    <property type="entry name" value="NIT"/>
    <property type="match status" value="1"/>
</dbReference>
<proteinExistence type="predicted"/>
<evidence type="ECO:0008006" key="9">
    <source>
        <dbReference type="Google" id="ProtNLM"/>
    </source>
</evidence>
<feature type="transmembrane region" description="Helical" evidence="4">
    <location>
        <begin position="270"/>
        <end position="294"/>
    </location>
</feature>
<dbReference type="InterPro" id="IPR004089">
    <property type="entry name" value="MCPsignal_dom"/>
</dbReference>
<keyword evidence="8" id="KW-1185">Reference proteome</keyword>
<dbReference type="InterPro" id="IPR010910">
    <property type="entry name" value="Nitrate/nitrite_sensing_bac"/>
</dbReference>
<organism evidence="7 8">
    <name type="scientific">Pseudoalteromonas aurantia 208</name>
    <dbReference type="NCBI Taxonomy" id="1314867"/>
    <lineage>
        <taxon>Bacteria</taxon>
        <taxon>Pseudomonadati</taxon>
        <taxon>Pseudomonadota</taxon>
        <taxon>Gammaproteobacteria</taxon>
        <taxon>Alteromonadales</taxon>
        <taxon>Pseudoalteromonadaceae</taxon>
        <taxon>Pseudoalteromonas</taxon>
    </lineage>
</organism>